<feature type="active site" description="Proton donor" evidence="14">
    <location>
        <position position="303"/>
    </location>
</feature>
<dbReference type="GO" id="GO:0020037">
    <property type="term" value="F:heme binding"/>
    <property type="evidence" value="ECO:0007669"/>
    <property type="project" value="InterPro"/>
</dbReference>
<dbReference type="SUPFAM" id="SSF48264">
    <property type="entry name" value="Cytochrome P450"/>
    <property type="match status" value="1"/>
</dbReference>
<evidence type="ECO:0000256" key="7">
    <source>
        <dbReference type="ARBA" id="ARBA00022729"/>
    </source>
</evidence>
<sequence>MASACIFRKGKFDAVDFGGVEEAAVSRTLDTLFKQNFVPWKLSPRNSNFEPEDCDCDKPHIESLAIIQTGKDDSSTFKPLAGQVDESYNLTITTSGQATINAVSYIGVLHALETFTQLFYQHSEKGIYTNTAPVTITDSPKFQHRGLNMDVSRNWFPVKDILRTIDAISWNKFNRLHLHMTDSQSWPMDVPAIPELSKKGAYQKGLSYSPKDIQRIQTYGIERGVEVFIEFDMPGHTTSIAYSHPELIAVYDMQPYDGYCNEPPCGTLKLNSSAVYSFLDKLFADVLPRVSPYSSYFHTGGDEVNIQDYLFDETVKSNDTKVLQPLIQKLVDHTHGLIRKAGLSPIVWEEMALVWNLTLGGDVVVQTWQGGNAIANITANGHKVIAGDYNFWYLDCGKGQWLDFTEGDAYNHYYPFADYCSPYKSWRLMYSYDPLAGIPTENQQLVLGGEVHIWSEQTDPVNLDDMVWPRASAAGEVLWSGRQDANGNNRTQIDASPRLAEMRERMVNRGIRAGPVQMVFCTQSDATDCDKAQFCTDSRARIQILSSCHWMIEKILEHASPKLVVVAVVAILTLVKVTQWITAEWKIRSLGGHAHRVRTYLPGDVDLVARAISGTMHHKNLEVWNRFFIHPKGHRYTVEAAPAGRRCIFTAEPENIKAILATQFTDYGKGEPFHREWKDFLGDSIFVTDLDQWHASRQLIRPQFIKDRVSDLEVFEEHVQILMEQIDKTGKKWDGSQGGEIDVSDLFFRYTLDAATHFLLGRSVGSLENGDQEFAIAFGEAQRVQNIITRAGPLNPLVPRKSLYKSLKVINEFVNPYIEETLRFTPEELSTKTKTEEGYTFLHALASFTRDRTVLRDQLVAVLLAGRDTTASTLSWTFYEMARHPEVWKRLREEIIQTVGLEQPPTYSDLKNMKYLQNVMAETLRLYPVVPFNVRLALKDTTLPTGGGPDGLSPIGILKDTPIGYSSLVMQRRPDLTPSTPSPTNPSSQISVLDFVPERWQTWQPKPWNYIPFNGGPRICIGQQFALTEMGYTIVRLLQRYERIENHMQAVDGGNPCLKAEIVLQPGQGVRVGFFGKAGEKK</sequence>
<dbReference type="SUPFAM" id="SSF51445">
    <property type="entry name" value="(Trans)glycosidases"/>
    <property type="match status" value="1"/>
</dbReference>
<dbReference type="CDD" id="cd11063">
    <property type="entry name" value="CYP52"/>
    <property type="match status" value="1"/>
</dbReference>
<dbReference type="Pfam" id="PF00067">
    <property type="entry name" value="p450"/>
    <property type="match status" value="1"/>
</dbReference>
<evidence type="ECO:0000256" key="8">
    <source>
        <dbReference type="ARBA" id="ARBA00022801"/>
    </source>
</evidence>
<comment type="similarity">
    <text evidence="4">Belongs to the cytochrome P450 family.</text>
</comment>
<evidence type="ECO:0000256" key="4">
    <source>
        <dbReference type="ARBA" id="ARBA00010617"/>
    </source>
</evidence>
<dbReference type="PRINTS" id="PR00738">
    <property type="entry name" value="GLHYDRLASE20"/>
</dbReference>
<dbReference type="GO" id="GO:0004497">
    <property type="term" value="F:monooxygenase activity"/>
    <property type="evidence" value="ECO:0007669"/>
    <property type="project" value="UniProtKB-KW"/>
</dbReference>
<dbReference type="FunFam" id="3.20.20.80:FF:000063">
    <property type="entry name" value="Beta-hexosaminidase"/>
    <property type="match status" value="1"/>
</dbReference>
<dbReference type="Gene3D" id="3.30.379.10">
    <property type="entry name" value="Chitobiase/beta-hexosaminidase domain 2-like"/>
    <property type="match status" value="1"/>
</dbReference>
<dbReference type="Gene3D" id="3.20.20.80">
    <property type="entry name" value="Glycosidases"/>
    <property type="match status" value="1"/>
</dbReference>
<dbReference type="RefSeq" id="XP_024728562.1">
    <property type="nucleotide sequence ID" value="XM_024885367.1"/>
</dbReference>
<reference evidence="17 18" key="1">
    <citation type="submission" date="2016-04" db="EMBL/GenBank/DDBJ databases">
        <title>A degradative enzymes factory behind the ericoid mycorrhizal symbiosis.</title>
        <authorList>
            <consortium name="DOE Joint Genome Institute"/>
            <person name="Martino E."/>
            <person name="Morin E."/>
            <person name="Grelet G."/>
            <person name="Kuo A."/>
            <person name="Kohler A."/>
            <person name="Daghino S."/>
            <person name="Barry K."/>
            <person name="Choi C."/>
            <person name="Cichocki N."/>
            <person name="Clum A."/>
            <person name="Copeland A."/>
            <person name="Hainaut M."/>
            <person name="Haridas S."/>
            <person name="Labutti K."/>
            <person name="Lindquist E."/>
            <person name="Lipzen A."/>
            <person name="Khouja H.-R."/>
            <person name="Murat C."/>
            <person name="Ohm R."/>
            <person name="Olson A."/>
            <person name="Spatafora J."/>
            <person name="Veneault-Fourrey C."/>
            <person name="Henrissat B."/>
            <person name="Grigoriev I."/>
            <person name="Martin F."/>
            <person name="Perotto S."/>
        </authorList>
    </citation>
    <scope>NUCLEOTIDE SEQUENCE [LARGE SCALE GENOMIC DNA]</scope>
    <source>
        <strain evidence="17 18">E</strain>
    </source>
</reference>
<dbReference type="SUPFAM" id="SSF55545">
    <property type="entry name" value="beta-N-acetylhexosaminidase-like domain"/>
    <property type="match status" value="1"/>
</dbReference>
<comment type="catalytic activity">
    <reaction evidence="1">
        <text>Hydrolysis of terminal non-reducing N-acetyl-D-hexosamine residues in N-acetyl-beta-D-hexosaminides.</text>
        <dbReference type="EC" id="3.2.1.52"/>
    </reaction>
</comment>
<dbReference type="STRING" id="1095630.A0A2J6SLM6"/>
<dbReference type="EMBL" id="KZ613912">
    <property type="protein sequence ID" value="PMD51658.1"/>
    <property type="molecule type" value="Genomic_DNA"/>
</dbReference>
<dbReference type="PROSITE" id="PS00086">
    <property type="entry name" value="CYTOCHROME_P450"/>
    <property type="match status" value="1"/>
</dbReference>
<dbReference type="InterPro" id="IPR001128">
    <property type="entry name" value="Cyt_P450"/>
</dbReference>
<dbReference type="OrthoDB" id="1470350at2759"/>
<evidence type="ECO:0000256" key="5">
    <source>
        <dbReference type="ARBA" id="ARBA00012663"/>
    </source>
</evidence>
<evidence type="ECO:0000259" key="15">
    <source>
        <dbReference type="Pfam" id="PF00728"/>
    </source>
</evidence>
<keyword evidence="7" id="KW-0732">Signal</keyword>
<comment type="similarity">
    <text evidence="3">Belongs to the glycosyl hydrolase 20 family.</text>
</comment>
<dbReference type="InterPro" id="IPR047146">
    <property type="entry name" value="Cyt_P450_E_CYP52_fungi"/>
</dbReference>
<evidence type="ECO:0000313" key="18">
    <source>
        <dbReference type="Proteomes" id="UP000235371"/>
    </source>
</evidence>
<dbReference type="GO" id="GO:0005506">
    <property type="term" value="F:iron ion binding"/>
    <property type="evidence" value="ECO:0007669"/>
    <property type="project" value="InterPro"/>
</dbReference>
<dbReference type="InterPro" id="IPR029019">
    <property type="entry name" value="HEX_eukaryotic_N"/>
</dbReference>
<keyword evidence="6" id="KW-0479">Metal-binding</keyword>
<dbReference type="CDD" id="cd06562">
    <property type="entry name" value="GH20_HexA_HexB-like"/>
    <property type="match status" value="1"/>
</dbReference>
<evidence type="ECO:0000256" key="1">
    <source>
        <dbReference type="ARBA" id="ARBA00001231"/>
    </source>
</evidence>
<dbReference type="AlphaFoldDB" id="A0A2J6SLM6"/>
<dbReference type="GO" id="GO:0016705">
    <property type="term" value="F:oxidoreductase activity, acting on paired donors, with incorporation or reduction of molecular oxygen"/>
    <property type="evidence" value="ECO:0007669"/>
    <property type="project" value="InterPro"/>
</dbReference>
<evidence type="ECO:0000256" key="13">
    <source>
        <dbReference type="ARBA" id="ARBA00023295"/>
    </source>
</evidence>
<keyword evidence="10" id="KW-0408">Iron</keyword>
<dbReference type="InterPro" id="IPR017972">
    <property type="entry name" value="Cyt_P450_CS"/>
</dbReference>
<evidence type="ECO:0000256" key="14">
    <source>
        <dbReference type="PIRSR" id="PIRSR625705-1"/>
    </source>
</evidence>
<keyword evidence="11" id="KW-0503">Monooxygenase</keyword>
<keyword evidence="18" id="KW-1185">Reference proteome</keyword>
<comment type="cofactor">
    <cofactor evidence="2">
        <name>heme</name>
        <dbReference type="ChEBI" id="CHEBI:30413"/>
    </cofactor>
</comment>
<gene>
    <name evidence="17" type="ORF">K444DRAFT_647683</name>
</gene>
<evidence type="ECO:0000256" key="11">
    <source>
        <dbReference type="ARBA" id="ARBA00023033"/>
    </source>
</evidence>
<dbReference type="EC" id="3.2.1.52" evidence="5"/>
<dbReference type="InterPro" id="IPR015883">
    <property type="entry name" value="Glyco_hydro_20_cat"/>
</dbReference>
<dbReference type="GO" id="GO:0004563">
    <property type="term" value="F:beta-N-acetylhexosaminidase activity"/>
    <property type="evidence" value="ECO:0007669"/>
    <property type="project" value="UniProtKB-EC"/>
</dbReference>
<proteinExistence type="inferred from homology"/>
<name>A0A2J6SLM6_9HELO</name>
<dbReference type="InterPro" id="IPR036396">
    <property type="entry name" value="Cyt_P450_sf"/>
</dbReference>
<evidence type="ECO:0000313" key="17">
    <source>
        <dbReference type="EMBL" id="PMD51658.1"/>
    </source>
</evidence>
<evidence type="ECO:0000256" key="10">
    <source>
        <dbReference type="ARBA" id="ARBA00023004"/>
    </source>
</evidence>
<dbReference type="InParanoid" id="A0A2J6SLM6"/>
<organism evidence="17 18">
    <name type="scientific">Hyaloscypha bicolor E</name>
    <dbReference type="NCBI Taxonomy" id="1095630"/>
    <lineage>
        <taxon>Eukaryota</taxon>
        <taxon>Fungi</taxon>
        <taxon>Dikarya</taxon>
        <taxon>Ascomycota</taxon>
        <taxon>Pezizomycotina</taxon>
        <taxon>Leotiomycetes</taxon>
        <taxon>Helotiales</taxon>
        <taxon>Hyaloscyphaceae</taxon>
        <taxon>Hyaloscypha</taxon>
        <taxon>Hyaloscypha bicolor</taxon>
    </lineage>
</organism>
<dbReference type="GeneID" id="36593444"/>
<evidence type="ECO:0000256" key="6">
    <source>
        <dbReference type="ARBA" id="ARBA00022723"/>
    </source>
</evidence>
<feature type="domain" description="Beta-hexosaminidase eukaryotic type N-terminal" evidence="16">
    <location>
        <begin position="23"/>
        <end position="118"/>
    </location>
</feature>
<evidence type="ECO:0000259" key="16">
    <source>
        <dbReference type="Pfam" id="PF14845"/>
    </source>
</evidence>
<evidence type="ECO:0000256" key="3">
    <source>
        <dbReference type="ARBA" id="ARBA00006285"/>
    </source>
</evidence>
<feature type="domain" description="Glycoside hydrolase family 20 catalytic" evidence="15">
    <location>
        <begin position="142"/>
        <end position="481"/>
    </location>
</feature>
<dbReference type="InterPro" id="IPR025705">
    <property type="entry name" value="Beta_hexosaminidase_sua/sub"/>
</dbReference>
<dbReference type="PANTHER" id="PTHR24287:SF5">
    <property type="entry name" value="P450, PUTATIVE (EUROFUNG)-RELATED"/>
    <property type="match status" value="1"/>
</dbReference>
<dbReference type="InterPro" id="IPR017853">
    <property type="entry name" value="GH"/>
</dbReference>
<evidence type="ECO:0000256" key="12">
    <source>
        <dbReference type="ARBA" id="ARBA00023180"/>
    </source>
</evidence>
<dbReference type="Gene3D" id="1.10.630.10">
    <property type="entry name" value="Cytochrome P450"/>
    <property type="match status" value="1"/>
</dbReference>
<dbReference type="InterPro" id="IPR029018">
    <property type="entry name" value="Hex-like_dom2"/>
</dbReference>
<protein>
    <recommendedName>
        <fullName evidence="5">beta-N-acetylhexosaminidase</fullName>
        <ecNumber evidence="5">3.2.1.52</ecNumber>
    </recommendedName>
</protein>
<keyword evidence="9" id="KW-0560">Oxidoreductase</keyword>
<dbReference type="GO" id="GO:0005975">
    <property type="term" value="P:carbohydrate metabolic process"/>
    <property type="evidence" value="ECO:0007669"/>
    <property type="project" value="InterPro"/>
</dbReference>
<dbReference type="PANTHER" id="PTHR24287">
    <property type="entry name" value="P450, PUTATIVE (EUROFUNG)-RELATED"/>
    <property type="match status" value="1"/>
</dbReference>
<accession>A0A2J6SLM6</accession>
<evidence type="ECO:0000256" key="9">
    <source>
        <dbReference type="ARBA" id="ARBA00023002"/>
    </source>
</evidence>
<dbReference type="Pfam" id="PF14845">
    <property type="entry name" value="Glycohydro_20b2"/>
    <property type="match status" value="1"/>
</dbReference>
<keyword evidence="12" id="KW-0325">Glycoprotein</keyword>
<dbReference type="Pfam" id="PF00728">
    <property type="entry name" value="Glyco_hydro_20"/>
    <property type="match status" value="1"/>
</dbReference>
<keyword evidence="8 17" id="KW-0378">Hydrolase</keyword>
<evidence type="ECO:0000256" key="2">
    <source>
        <dbReference type="ARBA" id="ARBA00001971"/>
    </source>
</evidence>
<dbReference type="Proteomes" id="UP000235371">
    <property type="component" value="Unassembled WGS sequence"/>
</dbReference>
<keyword evidence="13" id="KW-0326">Glycosidase</keyword>